<name>A0A3B0UM90_9ZZZZ</name>
<dbReference type="EMBL" id="UOEU01000036">
    <property type="protein sequence ID" value="VAW30240.1"/>
    <property type="molecule type" value="Genomic_DNA"/>
</dbReference>
<protein>
    <recommendedName>
        <fullName evidence="2">TolB protein, periplasmic protein involved in the tonb-independent uptake of group A colicins</fullName>
    </recommendedName>
</protein>
<accession>A0A3B0UM90</accession>
<reference evidence="1" key="1">
    <citation type="submission" date="2018-06" db="EMBL/GenBank/DDBJ databases">
        <authorList>
            <person name="Zhirakovskaya E."/>
        </authorList>
    </citation>
    <scope>NUCLEOTIDE SEQUENCE</scope>
</reference>
<evidence type="ECO:0000313" key="1">
    <source>
        <dbReference type="EMBL" id="VAW30240.1"/>
    </source>
</evidence>
<dbReference type="Gene3D" id="2.120.10.30">
    <property type="entry name" value="TolB, C-terminal domain"/>
    <property type="match status" value="1"/>
</dbReference>
<proteinExistence type="predicted"/>
<dbReference type="InterPro" id="IPR011042">
    <property type="entry name" value="6-blade_b-propeller_TolB-like"/>
</dbReference>
<gene>
    <name evidence="1" type="ORF">MNBD_CHLOROFLEXI01-1708</name>
</gene>
<organism evidence="1">
    <name type="scientific">hydrothermal vent metagenome</name>
    <dbReference type="NCBI Taxonomy" id="652676"/>
    <lineage>
        <taxon>unclassified sequences</taxon>
        <taxon>metagenomes</taxon>
        <taxon>ecological metagenomes</taxon>
    </lineage>
</organism>
<sequence length="296" mass="32947">MGNCSSTEVGATLIWSPDGKQSILSEQTLFLGSTTFMVDGRILLLNPGDNDEPLPLQLSDTVGSLEKRIDIGLGIAPFWITNDLFGFIQPASGADRLSDQALVLMSPDELQAEVTATTADLREQIPEDNLRNGLFMRYAIAHPTNPDLLLVMASFQTRNRLSNGFLFQLNRQTGAIELLFELDLVVGLHTLGFSPDGHFLITTDSWLQESIYDDNIFPFGRLYVYDFETAEHQTILTNNNAFFPAFIFDWSADGNWLAINRGRNMIDLIAPAYNYQQTVIHQAGDCALLAWVNPIP</sequence>
<dbReference type="AlphaFoldDB" id="A0A3B0UM90"/>
<dbReference type="SUPFAM" id="SSF75011">
    <property type="entry name" value="3-carboxy-cis,cis-mucoante lactonizing enzyme"/>
    <property type="match status" value="1"/>
</dbReference>
<evidence type="ECO:0008006" key="2">
    <source>
        <dbReference type="Google" id="ProtNLM"/>
    </source>
</evidence>